<protein>
    <submittedName>
        <fullName evidence="1">Uncharacterized protein</fullName>
    </submittedName>
</protein>
<proteinExistence type="predicted"/>
<sequence>MDQAKELFNKLVPAQTLSNVVFDWKKLGFAFAVSRVITTQTVSSLEDRKWLMETLLILVGFTAYHMLTARVIDTSAIATGKHKNALDDVLYFGTMLVVARVLSGKSLVDEKWQKGCLYMLTGFVTFDYVTSYGVDRVTGSSVAKSNANDVLKFGTMYSVSRYLAGETFDKQWLVESGSFIVGLVLYNTIFLK</sequence>
<evidence type="ECO:0000313" key="1">
    <source>
        <dbReference type="EMBL" id="QHT25832.1"/>
    </source>
</evidence>
<name>A0A6C0EAR8_9ZZZZ</name>
<accession>A0A6C0EAR8</accession>
<reference evidence="1" key="1">
    <citation type="journal article" date="2020" name="Nature">
        <title>Giant virus diversity and host interactions through global metagenomics.</title>
        <authorList>
            <person name="Schulz F."/>
            <person name="Roux S."/>
            <person name="Paez-Espino D."/>
            <person name="Jungbluth S."/>
            <person name="Walsh D.A."/>
            <person name="Denef V.J."/>
            <person name="McMahon K.D."/>
            <person name="Konstantinidis K.T."/>
            <person name="Eloe-Fadrosh E.A."/>
            <person name="Kyrpides N.C."/>
            <person name="Woyke T."/>
        </authorList>
    </citation>
    <scope>NUCLEOTIDE SEQUENCE</scope>
    <source>
        <strain evidence="1">GVMAG-M-3300023179-27</strain>
    </source>
</reference>
<organism evidence="1">
    <name type="scientific">viral metagenome</name>
    <dbReference type="NCBI Taxonomy" id="1070528"/>
    <lineage>
        <taxon>unclassified sequences</taxon>
        <taxon>metagenomes</taxon>
        <taxon>organismal metagenomes</taxon>
    </lineage>
</organism>
<dbReference type="AlphaFoldDB" id="A0A6C0EAR8"/>
<dbReference type="EMBL" id="MN739775">
    <property type="protein sequence ID" value="QHT25832.1"/>
    <property type="molecule type" value="Genomic_DNA"/>
</dbReference>